<evidence type="ECO:0000259" key="2">
    <source>
        <dbReference type="Pfam" id="PF02470"/>
    </source>
</evidence>
<feature type="domain" description="Mammalian cell entry C-terminal" evidence="3">
    <location>
        <begin position="119"/>
        <end position="290"/>
    </location>
</feature>
<reference evidence="4 5" key="1">
    <citation type="submission" date="2024-09" db="EMBL/GenBank/DDBJ databases">
        <authorList>
            <person name="Sun Q."/>
            <person name="Mori K."/>
        </authorList>
    </citation>
    <scope>NUCLEOTIDE SEQUENCE [LARGE SCALE GENOMIC DNA]</scope>
    <source>
        <strain evidence="4 5">JCM 3143</strain>
    </source>
</reference>
<keyword evidence="1" id="KW-0732">Signal</keyword>
<dbReference type="Pfam" id="PF11887">
    <property type="entry name" value="Mce4_CUP1"/>
    <property type="match status" value="1"/>
</dbReference>
<evidence type="ECO:0000313" key="4">
    <source>
        <dbReference type="EMBL" id="MFB9626507.1"/>
    </source>
</evidence>
<sequence length="340" mass="35994">MRSRILAAVLALATSLSGTASCSLQTLGATTGDMTLYAVFDDVQSLVAGHSVQISDVRVGTVTGIRLDGYRARVTMSVQSAHRVPQGSTATVAKTSVLGENYVLLTPPAGKDLATGPYLKDGATIAETSVEPDIEQVTAKAGPLIEALGAQDVNAILDAASTGFGGRGEDVNKLIKQTAEVTDAYAAARRDIGTSIDALARLGDDLAKGSGELDRLPGTLASATARIAHGRKHVKKAIVALTKLAKEANLTVYPRHAARLRKLLLELEAISSAMQRGKEDLKTLVARLQKFIDAPPITVNGQVLIYLWLKGVLMPKKSSGNDRALPNRVEDFRLLLEPLR</sequence>
<dbReference type="InterPro" id="IPR052336">
    <property type="entry name" value="MlaD_Phospholipid_Transporter"/>
</dbReference>
<keyword evidence="5" id="KW-1185">Reference proteome</keyword>
<feature type="chain" id="PRO_5047459332" evidence="1">
    <location>
        <begin position="21"/>
        <end position="340"/>
    </location>
</feature>
<evidence type="ECO:0000259" key="3">
    <source>
        <dbReference type="Pfam" id="PF11887"/>
    </source>
</evidence>
<name>A0ABV5S4B5_9ACTN</name>
<dbReference type="InterPro" id="IPR024516">
    <property type="entry name" value="Mce_C"/>
</dbReference>
<accession>A0ABV5S4B5</accession>
<dbReference type="InterPro" id="IPR005693">
    <property type="entry name" value="Mce"/>
</dbReference>
<dbReference type="NCBIfam" id="TIGR00996">
    <property type="entry name" value="Mtu_fam_mce"/>
    <property type="match status" value="1"/>
</dbReference>
<gene>
    <name evidence="4" type="ORF">ACFFSA_25765</name>
</gene>
<dbReference type="RefSeq" id="WP_344985007.1">
    <property type="nucleotide sequence ID" value="NZ_BAAAXV010000001.1"/>
</dbReference>
<evidence type="ECO:0000256" key="1">
    <source>
        <dbReference type="SAM" id="SignalP"/>
    </source>
</evidence>
<dbReference type="PANTHER" id="PTHR33371">
    <property type="entry name" value="INTERMEMBRANE PHOSPHOLIPID TRANSPORT SYSTEM BINDING PROTEIN MLAD-RELATED"/>
    <property type="match status" value="1"/>
</dbReference>
<feature type="domain" description="Mce/MlaD" evidence="2">
    <location>
        <begin position="35"/>
        <end position="108"/>
    </location>
</feature>
<dbReference type="Proteomes" id="UP001589532">
    <property type="component" value="Unassembled WGS sequence"/>
</dbReference>
<dbReference type="Pfam" id="PF02470">
    <property type="entry name" value="MlaD"/>
    <property type="match status" value="1"/>
</dbReference>
<dbReference type="EMBL" id="JBHMBW010000022">
    <property type="protein sequence ID" value="MFB9626507.1"/>
    <property type="molecule type" value="Genomic_DNA"/>
</dbReference>
<organism evidence="4 5">
    <name type="scientific">Nonomuraea helvata</name>
    <dbReference type="NCBI Taxonomy" id="37484"/>
    <lineage>
        <taxon>Bacteria</taxon>
        <taxon>Bacillati</taxon>
        <taxon>Actinomycetota</taxon>
        <taxon>Actinomycetes</taxon>
        <taxon>Streptosporangiales</taxon>
        <taxon>Streptosporangiaceae</taxon>
        <taxon>Nonomuraea</taxon>
    </lineage>
</organism>
<proteinExistence type="predicted"/>
<protein>
    <submittedName>
        <fullName evidence="4">MCE family protein</fullName>
    </submittedName>
</protein>
<feature type="signal peptide" evidence="1">
    <location>
        <begin position="1"/>
        <end position="20"/>
    </location>
</feature>
<dbReference type="PROSITE" id="PS51257">
    <property type="entry name" value="PROKAR_LIPOPROTEIN"/>
    <property type="match status" value="1"/>
</dbReference>
<dbReference type="PANTHER" id="PTHR33371:SF15">
    <property type="entry name" value="LIPOPROTEIN LPRN"/>
    <property type="match status" value="1"/>
</dbReference>
<evidence type="ECO:0000313" key="5">
    <source>
        <dbReference type="Proteomes" id="UP001589532"/>
    </source>
</evidence>
<comment type="caution">
    <text evidence="4">The sequence shown here is derived from an EMBL/GenBank/DDBJ whole genome shotgun (WGS) entry which is preliminary data.</text>
</comment>
<dbReference type="InterPro" id="IPR003399">
    <property type="entry name" value="Mce/MlaD"/>
</dbReference>